<accession>A0A4V6RXH3</accession>
<evidence type="ECO:0000313" key="2">
    <source>
        <dbReference type="EMBL" id="THF75705.1"/>
    </source>
</evidence>
<reference evidence="2 3" key="1">
    <citation type="submission" date="2019-04" db="EMBL/GenBank/DDBJ databases">
        <title>Cohnella sp. nov. isolated from preserved vegetables.</title>
        <authorList>
            <person name="Lin S.-Y."/>
            <person name="Hung M.-H."/>
            <person name="Young C.-C."/>
        </authorList>
    </citation>
    <scope>NUCLEOTIDE SEQUENCE [LARGE SCALE GENOMIC DNA]</scope>
    <source>
        <strain evidence="2 3">CC-MHH1044</strain>
    </source>
</reference>
<feature type="transmembrane region" description="Helical" evidence="1">
    <location>
        <begin position="50"/>
        <end position="73"/>
    </location>
</feature>
<proteinExistence type="predicted"/>
<keyword evidence="1" id="KW-1133">Transmembrane helix</keyword>
<comment type="caution">
    <text evidence="2">The sequence shown here is derived from an EMBL/GenBank/DDBJ whole genome shotgun (WGS) entry which is preliminary data.</text>
</comment>
<sequence>MIFFEKTNKLSNILFVLFALFLILTIVFFARSQFTEVLFDNFTNDLRGTVWMLVCLMIAIASLIAGISLKCLVRETNEELRMLEDRMKRGR</sequence>
<organism evidence="2 3">
    <name type="scientific">Cohnella fermenti</name>
    <dbReference type="NCBI Taxonomy" id="2565925"/>
    <lineage>
        <taxon>Bacteria</taxon>
        <taxon>Bacillati</taxon>
        <taxon>Bacillota</taxon>
        <taxon>Bacilli</taxon>
        <taxon>Bacillales</taxon>
        <taxon>Paenibacillaceae</taxon>
        <taxon>Cohnella</taxon>
    </lineage>
</organism>
<evidence type="ECO:0008006" key="4">
    <source>
        <dbReference type="Google" id="ProtNLM"/>
    </source>
</evidence>
<keyword evidence="1" id="KW-0812">Transmembrane</keyword>
<keyword evidence="3" id="KW-1185">Reference proteome</keyword>
<dbReference type="Proteomes" id="UP000310636">
    <property type="component" value="Unassembled WGS sequence"/>
</dbReference>
<keyword evidence="1" id="KW-0472">Membrane</keyword>
<evidence type="ECO:0000256" key="1">
    <source>
        <dbReference type="SAM" id="Phobius"/>
    </source>
</evidence>
<dbReference type="RefSeq" id="WP_136371753.1">
    <property type="nucleotide sequence ID" value="NZ_SSOB01000029.1"/>
</dbReference>
<dbReference type="EMBL" id="SSOB01000029">
    <property type="protein sequence ID" value="THF75705.1"/>
    <property type="molecule type" value="Genomic_DNA"/>
</dbReference>
<dbReference type="AlphaFoldDB" id="A0A4V6RXH3"/>
<feature type="transmembrane region" description="Helical" evidence="1">
    <location>
        <begin position="12"/>
        <end position="30"/>
    </location>
</feature>
<name>A0A4V6RXH3_9BACL</name>
<evidence type="ECO:0000313" key="3">
    <source>
        <dbReference type="Proteomes" id="UP000310636"/>
    </source>
</evidence>
<gene>
    <name evidence="2" type="ORF">E6C55_20835</name>
</gene>
<protein>
    <recommendedName>
        <fullName evidence="4">DUF1049 domain-containing protein</fullName>
    </recommendedName>
</protein>